<feature type="region of interest" description="Disordered" evidence="1">
    <location>
        <begin position="63"/>
        <end position="82"/>
    </location>
</feature>
<evidence type="ECO:0000256" key="1">
    <source>
        <dbReference type="SAM" id="MobiDB-lite"/>
    </source>
</evidence>
<evidence type="ECO:0000313" key="2">
    <source>
        <dbReference type="EMBL" id="KAL2482484.1"/>
    </source>
</evidence>
<name>A0ABD1R5M3_9LAMI</name>
<dbReference type="PANTHER" id="PTHR11886:SF80">
    <property type="entry name" value="OS01G0555600 PROTEIN"/>
    <property type="match status" value="1"/>
</dbReference>
<dbReference type="InterPro" id="IPR037177">
    <property type="entry name" value="DLC_sf"/>
</dbReference>
<dbReference type="EMBL" id="JBFOLJ010000013">
    <property type="protein sequence ID" value="KAL2482484.1"/>
    <property type="molecule type" value="Genomic_DNA"/>
</dbReference>
<feature type="compositionally biased region" description="Polar residues" evidence="1">
    <location>
        <begin position="72"/>
        <end position="82"/>
    </location>
</feature>
<dbReference type="InterPro" id="IPR001372">
    <property type="entry name" value="Dynein_light_chain_typ-1/2"/>
</dbReference>
<dbReference type="Pfam" id="PF01221">
    <property type="entry name" value="Dynein_light"/>
    <property type="match status" value="1"/>
</dbReference>
<dbReference type="AlphaFoldDB" id="A0ABD1R5M3"/>
<dbReference type="FunFam" id="3.30.740.10:FF:000003">
    <property type="entry name" value="Dynein light chain"/>
    <property type="match status" value="1"/>
</dbReference>
<keyword evidence="3" id="KW-1185">Reference proteome</keyword>
<organism evidence="2 3">
    <name type="scientific">Forsythia ovata</name>
    <dbReference type="NCBI Taxonomy" id="205694"/>
    <lineage>
        <taxon>Eukaryota</taxon>
        <taxon>Viridiplantae</taxon>
        <taxon>Streptophyta</taxon>
        <taxon>Embryophyta</taxon>
        <taxon>Tracheophyta</taxon>
        <taxon>Spermatophyta</taxon>
        <taxon>Magnoliopsida</taxon>
        <taxon>eudicotyledons</taxon>
        <taxon>Gunneridae</taxon>
        <taxon>Pentapetalae</taxon>
        <taxon>asterids</taxon>
        <taxon>lamiids</taxon>
        <taxon>Lamiales</taxon>
        <taxon>Oleaceae</taxon>
        <taxon>Forsythieae</taxon>
        <taxon>Forsythia</taxon>
    </lineage>
</organism>
<dbReference type="PANTHER" id="PTHR11886">
    <property type="entry name" value="DYNEIN LIGHT CHAIN"/>
    <property type="match status" value="1"/>
</dbReference>
<comment type="caution">
    <text evidence="2">The sequence shown here is derived from an EMBL/GenBank/DDBJ whole genome shotgun (WGS) entry which is preliminary data.</text>
</comment>
<gene>
    <name evidence="2" type="ORF">Fot_43928</name>
</gene>
<dbReference type="Gene3D" id="3.30.740.10">
    <property type="entry name" value="Protein Inhibitor Of Neuronal Nitric Oxide Synthase"/>
    <property type="match status" value="1"/>
</dbReference>
<proteinExistence type="predicted"/>
<protein>
    <recommendedName>
        <fullName evidence="4">Dynein light chain</fullName>
    </recommendedName>
</protein>
<dbReference type="SMART" id="SM01375">
    <property type="entry name" value="Dynein_light"/>
    <property type="match status" value="1"/>
</dbReference>
<evidence type="ECO:0008006" key="4">
    <source>
        <dbReference type="Google" id="ProtNLM"/>
    </source>
</evidence>
<dbReference type="Proteomes" id="UP001604277">
    <property type="component" value="Unassembled WGS sequence"/>
</dbReference>
<feature type="region of interest" description="Disordered" evidence="1">
    <location>
        <begin position="1"/>
        <end position="42"/>
    </location>
</feature>
<reference evidence="3" key="1">
    <citation type="submission" date="2024-07" db="EMBL/GenBank/DDBJ databases">
        <title>Two chromosome-level genome assemblies of Korean endemic species Abeliophyllum distichum and Forsythia ovata (Oleaceae).</title>
        <authorList>
            <person name="Jang H."/>
        </authorList>
    </citation>
    <scope>NUCLEOTIDE SEQUENCE [LARGE SCALE GENOMIC DNA]</scope>
</reference>
<dbReference type="SUPFAM" id="SSF54648">
    <property type="entry name" value="DLC"/>
    <property type="match status" value="1"/>
</dbReference>
<feature type="compositionally biased region" description="Basic residues" evidence="1">
    <location>
        <begin position="1"/>
        <end position="10"/>
    </location>
</feature>
<evidence type="ECO:0000313" key="3">
    <source>
        <dbReference type="Proteomes" id="UP001604277"/>
    </source>
</evidence>
<sequence>MDPTHKKQPKSTHFTTTTTKPHHHLLPTHPQPEPTTTHPSSIQSISNQFSSLYANHKKLGSLKTFGGHSKSHSQPQVDTNSQAKSLAVSSVLDISCATLTKSNSQHQTNNVTVAQIKKKELGTRTKVKEKNNTNEIKKSSKKDFKKSYEEYDVKKAANLMSRSAESEQIKKFQQGFEITRQSVSMNGGRRKSFCTSQAELADFFSCTGVKVVSVDMPPFMQIHAVDCARKTHDSLEKFTSKTLALTLKKEFDGVYGPAWHCIVGTSFGSFVTHSLGGFMYFSMDNKLHVLLFKTTVHKAH</sequence>
<accession>A0ABD1R5M3</accession>